<evidence type="ECO:0000313" key="2">
    <source>
        <dbReference type="Proteomes" id="UP000323082"/>
    </source>
</evidence>
<sequence length="132" mass="15418">MEKKHSLKELAGVFLKLQITAFDGPAAHIAMVSPTENKNKMETYLTKADVMHKIITIKDCGHDMITQGKMNGAEETWSYTYWQWQKQPEEFVNSIFEFIKNKANKKCSRKTVLSHQKFWIILTYQSKIIHHS</sequence>
<evidence type="ECO:0000313" key="1">
    <source>
        <dbReference type="EMBL" id="KAA2223803.1"/>
    </source>
</evidence>
<comment type="caution">
    <text evidence="1">The sequence shown here is derived from an EMBL/GenBank/DDBJ whole genome shotgun (WGS) entry which is preliminary data.</text>
</comment>
<dbReference type="OrthoDB" id="9809549at2"/>
<accession>A0A5B2UBI4</accession>
<dbReference type="EMBL" id="VUNZ01000001">
    <property type="protein sequence ID" value="KAA2223803.1"/>
    <property type="molecule type" value="Genomic_DNA"/>
</dbReference>
<proteinExistence type="predicted"/>
<gene>
    <name evidence="1" type="ORF">FW780_06275</name>
</gene>
<name>A0A5B2UBI4_9FLAO</name>
<dbReference type="AlphaFoldDB" id="A0A5B2UBI4"/>
<dbReference type="RefSeq" id="WP_149832709.1">
    <property type="nucleotide sequence ID" value="NZ_VUNZ01000001.1"/>
</dbReference>
<protein>
    <submittedName>
        <fullName evidence="1">Uncharacterized protein</fullName>
    </submittedName>
</protein>
<dbReference type="Proteomes" id="UP000323082">
    <property type="component" value="Unassembled WGS sequence"/>
</dbReference>
<reference evidence="1 2" key="1">
    <citation type="journal article" date="2015" name="Int. J. Syst. Evol. Microbiol.">
        <title>Chryseobacterium sediminis sp. nov., isolated from a river sediment.</title>
        <authorList>
            <person name="Kampfer P."/>
            <person name="Busse H.J."/>
            <person name="McInroy J.A."/>
            <person name="Glaeser S.P."/>
        </authorList>
    </citation>
    <scope>NUCLEOTIDE SEQUENCE [LARGE SCALE GENOMIC DNA]</scope>
    <source>
        <strain evidence="1 2">IMT-174</strain>
    </source>
</reference>
<organism evidence="1 2">
    <name type="scientific">Chryseobacterium sediminis</name>
    <dbReference type="NCBI Taxonomy" id="1679494"/>
    <lineage>
        <taxon>Bacteria</taxon>
        <taxon>Pseudomonadati</taxon>
        <taxon>Bacteroidota</taxon>
        <taxon>Flavobacteriia</taxon>
        <taxon>Flavobacteriales</taxon>
        <taxon>Weeksellaceae</taxon>
        <taxon>Chryseobacterium group</taxon>
        <taxon>Chryseobacterium</taxon>
    </lineage>
</organism>